<feature type="compositionally biased region" description="Polar residues" evidence="1">
    <location>
        <begin position="343"/>
        <end position="355"/>
    </location>
</feature>
<dbReference type="InterPro" id="IPR031747">
    <property type="entry name" value="TMEM232"/>
</dbReference>
<feature type="compositionally biased region" description="Basic and acidic residues" evidence="1">
    <location>
        <begin position="328"/>
        <end position="339"/>
    </location>
</feature>
<feature type="compositionally biased region" description="Polar residues" evidence="1">
    <location>
        <begin position="761"/>
        <end position="773"/>
    </location>
</feature>
<sequence>MPIQKVPVIHKFGIISHTQRLELQERLLKKSYLATIATQKATQSTRNPFEVTEKFIQDYNNAQSLQEKEQLDDAAFKMLQRIKRRAGLKVQGQGDHVDLPVAWTELSQLAQCKGKIQEECLDVLIASLDQAPLQRQHIPALFFLAETTLYWLRTDAVHQPYLRTGFSDSQEAYSPYPNALLCVRYIIEVGRIIIGDTNVEPGEIKEGDKICRESNSSDTTQLFGESCSQHDSRSSHSAVISSSVHDLSPTLWHALDVWRCVHHQAGGLKDAVQALGACGQGLAAENWVDGICAMEVLSDAAKASLVVVRAVQNLARGIKPKVQPTASHGHEESNEKDPGNGDSDGTTGAASPSKASSRHSPHTLSDIFEKSEPFTSPTKSKASPTKYPESSTEYESTDFHDSPMRDMSPQVGCGMDLHHGHKPLSKQQTRSSRAAFSNRTREGTDCTTMPNTACKAEVGSDLDGRASETSSVFTFSNIVSTDLPGIHGWHWEVAITYADILSDICIHGNTSIIQKLALLGNNKDISGLHRMAVIPRCPMPSAGLLDLVYFHAAEESYDGSANDWSWRVRYAAIQGLVKICHCCSLDQTKEGMKNVAWITLVKAHSQETDQRVLEALKVGQVESNIENLISEYVNLKPETIGTKIASGLSNLYLPPLPLPVTAPSPRRRNVKQTIKELLPPEPKTNKKKPLRTTLREEILLASTLYEPPPSYLTRTDFDLKRVVEDQWRKELQKQIEEEEEENRRKLADSKKGNEEHDSTEKFGSTSKSSLINV</sequence>
<evidence type="ECO:0000256" key="1">
    <source>
        <dbReference type="SAM" id="MobiDB-lite"/>
    </source>
</evidence>
<name>A0AAD9N3A1_9ANNE</name>
<comment type="caution">
    <text evidence="2">The sequence shown here is derived from an EMBL/GenBank/DDBJ whole genome shotgun (WGS) entry which is preliminary data.</text>
</comment>
<dbReference type="Proteomes" id="UP001208570">
    <property type="component" value="Unassembled WGS sequence"/>
</dbReference>
<feature type="compositionally biased region" description="Polar residues" evidence="1">
    <location>
        <begin position="425"/>
        <end position="438"/>
    </location>
</feature>
<dbReference type="PANTHER" id="PTHR28651:SF1">
    <property type="entry name" value="TRANSMEMBRANE PROTEIN 232"/>
    <property type="match status" value="1"/>
</dbReference>
<reference evidence="2" key="1">
    <citation type="journal article" date="2023" name="Mol. Biol. Evol.">
        <title>Third-Generation Sequencing Reveals the Adaptive Role of the Epigenome in Three Deep-Sea Polychaetes.</title>
        <authorList>
            <person name="Perez M."/>
            <person name="Aroh O."/>
            <person name="Sun Y."/>
            <person name="Lan Y."/>
            <person name="Juniper S.K."/>
            <person name="Young C.R."/>
            <person name="Angers B."/>
            <person name="Qian P.Y."/>
        </authorList>
    </citation>
    <scope>NUCLEOTIDE SEQUENCE</scope>
    <source>
        <strain evidence="2">P08H-3</strain>
    </source>
</reference>
<proteinExistence type="predicted"/>
<dbReference type="Pfam" id="PF15877">
    <property type="entry name" value="TMEM232"/>
    <property type="match status" value="3"/>
</dbReference>
<feature type="region of interest" description="Disordered" evidence="1">
    <location>
        <begin position="734"/>
        <end position="773"/>
    </location>
</feature>
<protein>
    <recommendedName>
        <fullName evidence="4">Transmembrane protein 232</fullName>
    </recommendedName>
</protein>
<feature type="compositionally biased region" description="Basic and acidic residues" evidence="1">
    <location>
        <begin position="734"/>
        <end position="760"/>
    </location>
</feature>
<gene>
    <name evidence="2" type="ORF">LSH36_297g00037</name>
</gene>
<dbReference type="PANTHER" id="PTHR28651">
    <property type="entry name" value="TRANSMEMBRANE PROTEIN 232"/>
    <property type="match status" value="1"/>
</dbReference>
<dbReference type="EMBL" id="JAODUP010000297">
    <property type="protein sequence ID" value="KAK2153431.1"/>
    <property type="molecule type" value="Genomic_DNA"/>
</dbReference>
<dbReference type="AlphaFoldDB" id="A0AAD9N3A1"/>
<keyword evidence="3" id="KW-1185">Reference proteome</keyword>
<evidence type="ECO:0000313" key="2">
    <source>
        <dbReference type="EMBL" id="KAK2153431.1"/>
    </source>
</evidence>
<organism evidence="2 3">
    <name type="scientific">Paralvinella palmiformis</name>
    <dbReference type="NCBI Taxonomy" id="53620"/>
    <lineage>
        <taxon>Eukaryota</taxon>
        <taxon>Metazoa</taxon>
        <taxon>Spiralia</taxon>
        <taxon>Lophotrochozoa</taxon>
        <taxon>Annelida</taxon>
        <taxon>Polychaeta</taxon>
        <taxon>Sedentaria</taxon>
        <taxon>Canalipalpata</taxon>
        <taxon>Terebellida</taxon>
        <taxon>Terebelliformia</taxon>
        <taxon>Alvinellidae</taxon>
        <taxon>Paralvinella</taxon>
    </lineage>
</organism>
<evidence type="ECO:0000313" key="3">
    <source>
        <dbReference type="Proteomes" id="UP001208570"/>
    </source>
</evidence>
<feature type="region of interest" description="Disordered" evidence="1">
    <location>
        <begin position="319"/>
        <end position="448"/>
    </location>
</feature>
<feature type="compositionally biased region" description="Polar residues" evidence="1">
    <location>
        <begin position="373"/>
        <end position="394"/>
    </location>
</feature>
<accession>A0AAD9N3A1</accession>
<evidence type="ECO:0008006" key="4">
    <source>
        <dbReference type="Google" id="ProtNLM"/>
    </source>
</evidence>